<sequence length="130" mass="14456">MSVVEQYARAHIVTDADLLVEEQDAVPVVLKYDPETDPRAVCVRLPGRQAHEWTFSRALLEQGLRAPAGSGEIRVWPCGRVQAVVEFHSAEGVSVVQFDMKALMRFLRRTYLAAAPAAPVEREAQAQLRS</sequence>
<protein>
    <submittedName>
        <fullName evidence="7">SsgA family sporulation/cell division regulator</fullName>
    </submittedName>
</protein>
<organism evidence="7">
    <name type="scientific">Streptomyces sp. NBC_00180</name>
    <dbReference type="NCBI Taxonomy" id="2903632"/>
    <lineage>
        <taxon>Bacteria</taxon>
        <taxon>Bacillati</taxon>
        <taxon>Actinomycetota</taxon>
        <taxon>Actinomycetes</taxon>
        <taxon>Kitasatosporales</taxon>
        <taxon>Streptomycetaceae</taxon>
        <taxon>Streptomyces</taxon>
    </lineage>
</organism>
<dbReference type="Gene3D" id="2.30.31.20">
    <property type="entry name" value="Sporulation-specific cell division protein SsgB"/>
    <property type="match status" value="1"/>
</dbReference>
<keyword evidence="5" id="KW-0717">Septation</keyword>
<dbReference type="GO" id="GO:0030435">
    <property type="term" value="P:sporulation resulting in formation of a cellular spore"/>
    <property type="evidence" value="ECO:0007669"/>
    <property type="project" value="UniProtKB-KW"/>
</dbReference>
<dbReference type="EMBL" id="CP108140">
    <property type="protein sequence ID" value="WTP88087.1"/>
    <property type="molecule type" value="Genomic_DNA"/>
</dbReference>
<proteinExistence type="inferred from homology"/>
<keyword evidence="3" id="KW-0132">Cell division</keyword>
<gene>
    <name evidence="7" type="ORF">OG477_23205</name>
</gene>
<evidence type="ECO:0000256" key="4">
    <source>
        <dbReference type="ARBA" id="ARBA00022969"/>
    </source>
</evidence>
<comment type="similarity">
    <text evidence="2">Belongs to the SsgA family.</text>
</comment>
<name>A0AAU1I2H3_9ACTN</name>
<dbReference type="AlphaFoldDB" id="A0AAU1I2H3"/>
<keyword evidence="6" id="KW-0131">Cell cycle</keyword>
<evidence type="ECO:0000256" key="2">
    <source>
        <dbReference type="ARBA" id="ARBA00009323"/>
    </source>
</evidence>
<evidence type="ECO:0000256" key="6">
    <source>
        <dbReference type="ARBA" id="ARBA00023306"/>
    </source>
</evidence>
<comment type="subcellular location">
    <subcellularLocation>
        <location evidence="1">Cell septum</location>
    </subcellularLocation>
</comment>
<dbReference type="GO" id="GO:0030428">
    <property type="term" value="C:cell septum"/>
    <property type="evidence" value="ECO:0007669"/>
    <property type="project" value="UniProtKB-SubCell"/>
</dbReference>
<dbReference type="InterPro" id="IPR038658">
    <property type="entry name" value="SsgB_sf"/>
</dbReference>
<evidence type="ECO:0000256" key="3">
    <source>
        <dbReference type="ARBA" id="ARBA00022618"/>
    </source>
</evidence>
<keyword evidence="4" id="KW-0749">Sporulation</keyword>
<accession>A0AAU1I2H3</accession>
<evidence type="ECO:0000256" key="5">
    <source>
        <dbReference type="ARBA" id="ARBA00023210"/>
    </source>
</evidence>
<dbReference type="Pfam" id="PF04686">
    <property type="entry name" value="SsgA"/>
    <property type="match status" value="1"/>
</dbReference>
<dbReference type="InterPro" id="IPR006776">
    <property type="entry name" value="SsgB"/>
</dbReference>
<evidence type="ECO:0000256" key="1">
    <source>
        <dbReference type="ARBA" id="ARBA00004431"/>
    </source>
</evidence>
<reference evidence="7" key="1">
    <citation type="submission" date="2022-10" db="EMBL/GenBank/DDBJ databases">
        <title>The complete genomes of actinobacterial strains from the NBC collection.</title>
        <authorList>
            <person name="Joergensen T.S."/>
            <person name="Alvarez Arevalo M."/>
            <person name="Sterndorff E.B."/>
            <person name="Faurdal D."/>
            <person name="Vuksanovic O."/>
            <person name="Mourched A.-S."/>
            <person name="Charusanti P."/>
            <person name="Shaw S."/>
            <person name="Blin K."/>
            <person name="Weber T."/>
        </authorList>
    </citation>
    <scope>NUCLEOTIDE SEQUENCE</scope>
    <source>
        <strain evidence="7">NBC 00180</strain>
    </source>
</reference>
<evidence type="ECO:0000313" key="7">
    <source>
        <dbReference type="EMBL" id="WTP88087.1"/>
    </source>
</evidence>
<dbReference type="GO" id="GO:0000917">
    <property type="term" value="P:division septum assembly"/>
    <property type="evidence" value="ECO:0007669"/>
    <property type="project" value="UniProtKB-KW"/>
</dbReference>